<accession>A0AAD1TJ18</accession>
<reference evidence="2" key="1">
    <citation type="submission" date="2022-03" db="EMBL/GenBank/DDBJ databases">
        <authorList>
            <person name="Alioto T."/>
            <person name="Alioto T."/>
            <person name="Gomez Garrido J."/>
        </authorList>
    </citation>
    <scope>NUCLEOTIDE SEQUENCE</scope>
</reference>
<organism evidence="2 3">
    <name type="scientific">Pelobates cultripes</name>
    <name type="common">Western spadefoot toad</name>
    <dbReference type="NCBI Taxonomy" id="61616"/>
    <lineage>
        <taxon>Eukaryota</taxon>
        <taxon>Metazoa</taxon>
        <taxon>Chordata</taxon>
        <taxon>Craniata</taxon>
        <taxon>Vertebrata</taxon>
        <taxon>Euteleostomi</taxon>
        <taxon>Amphibia</taxon>
        <taxon>Batrachia</taxon>
        <taxon>Anura</taxon>
        <taxon>Pelobatoidea</taxon>
        <taxon>Pelobatidae</taxon>
        <taxon>Pelobates</taxon>
    </lineage>
</organism>
<feature type="region of interest" description="Disordered" evidence="1">
    <location>
        <begin position="1"/>
        <end position="26"/>
    </location>
</feature>
<evidence type="ECO:0000313" key="3">
    <source>
        <dbReference type="Proteomes" id="UP001295444"/>
    </source>
</evidence>
<protein>
    <submittedName>
        <fullName evidence="2">Uncharacterized protein</fullName>
    </submittedName>
</protein>
<dbReference type="AlphaFoldDB" id="A0AAD1TJ18"/>
<evidence type="ECO:0000256" key="1">
    <source>
        <dbReference type="SAM" id="MobiDB-lite"/>
    </source>
</evidence>
<keyword evidence="3" id="KW-1185">Reference proteome</keyword>
<dbReference type="EMBL" id="OW240923">
    <property type="protein sequence ID" value="CAH2324554.1"/>
    <property type="molecule type" value="Genomic_DNA"/>
</dbReference>
<sequence length="165" mass="19031">MWRLNFRGSHGSAEEDTSSKCPWKGHSVSADKDPIKLSRFSHVQVSHESLVHHHEEGTWWTNIMLTVQRQSQRMRAPSGQLTSSYILEKVVEDRCSDRWAPLARPIDDRVESINLVGHPLFDPMVLRCPWSSECTTPGHIAEFLQYQLWHPLDKDVCNKLRAECS</sequence>
<proteinExistence type="predicted"/>
<name>A0AAD1TJ18_PELCU</name>
<dbReference type="Proteomes" id="UP001295444">
    <property type="component" value="Chromosome 12"/>
</dbReference>
<gene>
    <name evidence="2" type="ORF">PECUL_23A017216</name>
</gene>
<evidence type="ECO:0000313" key="2">
    <source>
        <dbReference type="EMBL" id="CAH2324554.1"/>
    </source>
</evidence>